<name>A0AAV5AGH3_9AGAM</name>
<evidence type="ECO:0000313" key="1">
    <source>
        <dbReference type="EMBL" id="GJJ11586.1"/>
    </source>
</evidence>
<sequence length="158" mass="17515">MVLFLDLLPEAMSSITLCDKLGLSARVTSLCALPTLILINNTMTVTSDVLAFVAVIHRVWGLWKLGRSLGLENSDDLITTIFRQDLRRQNAQRSVHNQSASVQNNPIRTISLIFERMHESIMTEMGERNHPVHIDHPGASEGGDNSSDGGFDIVAYEK</sequence>
<gene>
    <name evidence="1" type="ORF">Clacol_005821</name>
</gene>
<protein>
    <submittedName>
        <fullName evidence="1">Uncharacterized protein</fullName>
    </submittedName>
</protein>
<proteinExistence type="predicted"/>
<dbReference type="EMBL" id="BPWL01000006">
    <property type="protein sequence ID" value="GJJ11586.1"/>
    <property type="molecule type" value="Genomic_DNA"/>
</dbReference>
<dbReference type="AlphaFoldDB" id="A0AAV5AGH3"/>
<accession>A0AAV5AGH3</accession>
<reference evidence="1" key="1">
    <citation type="submission" date="2021-10" db="EMBL/GenBank/DDBJ databases">
        <title>De novo Genome Assembly of Clathrus columnatus (Basidiomycota, Fungi) Using Illumina and Nanopore Sequence Data.</title>
        <authorList>
            <person name="Ogiso-Tanaka E."/>
            <person name="Itagaki H."/>
            <person name="Hosoya T."/>
            <person name="Hosaka K."/>
        </authorList>
    </citation>
    <scope>NUCLEOTIDE SEQUENCE</scope>
    <source>
        <strain evidence="1">MO-923</strain>
    </source>
</reference>
<dbReference type="Proteomes" id="UP001050691">
    <property type="component" value="Unassembled WGS sequence"/>
</dbReference>
<evidence type="ECO:0000313" key="2">
    <source>
        <dbReference type="Proteomes" id="UP001050691"/>
    </source>
</evidence>
<keyword evidence="2" id="KW-1185">Reference proteome</keyword>
<organism evidence="1 2">
    <name type="scientific">Clathrus columnatus</name>
    <dbReference type="NCBI Taxonomy" id="1419009"/>
    <lineage>
        <taxon>Eukaryota</taxon>
        <taxon>Fungi</taxon>
        <taxon>Dikarya</taxon>
        <taxon>Basidiomycota</taxon>
        <taxon>Agaricomycotina</taxon>
        <taxon>Agaricomycetes</taxon>
        <taxon>Phallomycetidae</taxon>
        <taxon>Phallales</taxon>
        <taxon>Clathraceae</taxon>
        <taxon>Clathrus</taxon>
    </lineage>
</organism>
<comment type="caution">
    <text evidence="1">The sequence shown here is derived from an EMBL/GenBank/DDBJ whole genome shotgun (WGS) entry which is preliminary data.</text>
</comment>